<keyword evidence="1" id="KW-0479">Metal-binding</keyword>
<dbReference type="OrthoDB" id="8737820at2"/>
<dbReference type="PATRIC" id="fig|997874.3.peg.2507"/>
<keyword evidence="2" id="KW-0325">Glycoprotein</keyword>
<dbReference type="Proteomes" id="UP000003741">
    <property type="component" value="Unassembled WGS sequence"/>
</dbReference>
<keyword evidence="6" id="KW-1185">Reference proteome</keyword>
<gene>
    <name evidence="5" type="ORF">HMPREF1062_02447</name>
</gene>
<evidence type="ECO:0000256" key="3">
    <source>
        <dbReference type="SAM" id="MobiDB-lite"/>
    </source>
</evidence>
<evidence type="ECO:0000256" key="4">
    <source>
        <dbReference type="SAM" id="SignalP"/>
    </source>
</evidence>
<dbReference type="PANTHER" id="PTHR42970:SF1">
    <property type="entry name" value="PECTATE LYASE C-RELATED"/>
    <property type="match status" value="1"/>
</dbReference>
<evidence type="ECO:0008006" key="7">
    <source>
        <dbReference type="Google" id="ProtNLM"/>
    </source>
</evidence>
<dbReference type="EMBL" id="AGXG01000053">
    <property type="protein sequence ID" value="EIY31848.1"/>
    <property type="molecule type" value="Genomic_DNA"/>
</dbReference>
<dbReference type="InterPro" id="IPR052063">
    <property type="entry name" value="Polysaccharide_Lyase_1"/>
</dbReference>
<evidence type="ECO:0000313" key="5">
    <source>
        <dbReference type="EMBL" id="EIY31848.1"/>
    </source>
</evidence>
<comment type="caution">
    <text evidence="5">The sequence shown here is derived from an EMBL/GenBank/DDBJ whole genome shotgun (WGS) entry which is preliminary data.</text>
</comment>
<proteinExistence type="predicted"/>
<evidence type="ECO:0000256" key="2">
    <source>
        <dbReference type="ARBA" id="ARBA00023180"/>
    </source>
</evidence>
<dbReference type="InterPro" id="IPR012334">
    <property type="entry name" value="Pectin_lyas_fold"/>
</dbReference>
<evidence type="ECO:0000313" key="6">
    <source>
        <dbReference type="Proteomes" id="UP000003741"/>
    </source>
</evidence>
<evidence type="ECO:0000256" key="1">
    <source>
        <dbReference type="ARBA" id="ARBA00022723"/>
    </source>
</evidence>
<protein>
    <recommendedName>
        <fullName evidence="7">Pectate lyase</fullName>
    </recommendedName>
</protein>
<feature type="signal peptide" evidence="4">
    <location>
        <begin position="1"/>
        <end position="19"/>
    </location>
</feature>
<accession>I9QR17</accession>
<feature type="region of interest" description="Disordered" evidence="3">
    <location>
        <begin position="411"/>
        <end position="432"/>
    </location>
</feature>
<dbReference type="SUPFAM" id="SSF51126">
    <property type="entry name" value="Pectin lyase-like"/>
    <property type="match status" value="1"/>
</dbReference>
<organism evidence="5 6">
    <name type="scientific">Bacteroides cellulosilyticus CL02T12C19</name>
    <dbReference type="NCBI Taxonomy" id="997874"/>
    <lineage>
        <taxon>Bacteria</taxon>
        <taxon>Pseudomonadati</taxon>
        <taxon>Bacteroidota</taxon>
        <taxon>Bacteroidia</taxon>
        <taxon>Bacteroidales</taxon>
        <taxon>Bacteroidaceae</taxon>
        <taxon>Bacteroides</taxon>
    </lineage>
</organism>
<name>I9QR17_9BACE</name>
<dbReference type="AlphaFoldDB" id="I9QR17"/>
<dbReference type="RefSeq" id="WP_007217114.1">
    <property type="nucleotide sequence ID" value="NZ_JH724086.1"/>
</dbReference>
<dbReference type="GO" id="GO:0046872">
    <property type="term" value="F:metal ion binding"/>
    <property type="evidence" value="ECO:0007669"/>
    <property type="project" value="UniProtKB-KW"/>
</dbReference>
<dbReference type="Gene3D" id="2.160.20.10">
    <property type="entry name" value="Single-stranded right-handed beta-helix, Pectin lyase-like"/>
    <property type="match status" value="1"/>
</dbReference>
<sequence length="458" mass="49661">MKNTFLITCLLFAVTCMQAQQIAFPGAEGYGKWTVGGRGGRVLTVTNLNDSGEGSFRYAVEQTGARIVVFAVDGTIELKSPLRINNDSITIAGQSAPGDGICLKDYPLVVNASNVIIRYIRVRVGDRYRLDSDGMGGGRYGQKNVILDHLSVSWSIDECLSIYKTENLTVQWCLVAHSLNTSVHTKGSHGFGGIWGGYKATFHHNLLANHASRNPRFSSVDGTKWVDYRNNVVYNWGFKTAYGGGHHAEINMVNNYYKPGPASQHHRLLDVAEDGTGRYYVAGNVMAGDDAVTHDNHSAITDCAGKCYIPGRKSAGPDSGISPEAIPASGEECASCLVGSPFPSEPIHEDTPVVAYQRILESVGCSFSQDSYDREVLRQVREGLGTFGTNGIINSQEDVGGWPVLKAGKALKDSDGDGMPDDWESKHGLNPRSASDASAYTLNENYTNIEVYLNSLCR</sequence>
<dbReference type="PANTHER" id="PTHR42970">
    <property type="entry name" value="PECTATE LYASE C-RELATED"/>
    <property type="match status" value="1"/>
</dbReference>
<reference evidence="5 6" key="1">
    <citation type="submission" date="2012-02" db="EMBL/GenBank/DDBJ databases">
        <title>The Genome Sequence of Bacteroides cellulosilyticus CL02T12C19.</title>
        <authorList>
            <consortium name="The Broad Institute Genome Sequencing Platform"/>
            <person name="Earl A."/>
            <person name="Ward D."/>
            <person name="Feldgarden M."/>
            <person name="Gevers D."/>
            <person name="Zitomersky N.L."/>
            <person name="Coyne M.J."/>
            <person name="Comstock L.E."/>
            <person name="Young S.K."/>
            <person name="Zeng Q."/>
            <person name="Gargeya S."/>
            <person name="Fitzgerald M."/>
            <person name="Haas B."/>
            <person name="Abouelleil A."/>
            <person name="Alvarado L."/>
            <person name="Arachchi H.M."/>
            <person name="Berlin A."/>
            <person name="Chapman S.B."/>
            <person name="Gearin G."/>
            <person name="Goldberg J."/>
            <person name="Griggs A."/>
            <person name="Gujja S."/>
            <person name="Hansen M."/>
            <person name="Heiman D."/>
            <person name="Howarth C."/>
            <person name="Larimer J."/>
            <person name="Lui A."/>
            <person name="MacDonald P.J.P."/>
            <person name="McCowen C."/>
            <person name="Montmayeur A."/>
            <person name="Murphy C."/>
            <person name="Neiman D."/>
            <person name="Pearson M."/>
            <person name="Priest M."/>
            <person name="Roberts A."/>
            <person name="Saif S."/>
            <person name="Shea T."/>
            <person name="Sisk P."/>
            <person name="Stolte C."/>
            <person name="Sykes S."/>
            <person name="Wortman J."/>
            <person name="Nusbaum C."/>
            <person name="Birren B."/>
        </authorList>
    </citation>
    <scope>NUCLEOTIDE SEQUENCE [LARGE SCALE GENOMIC DNA]</scope>
    <source>
        <strain evidence="5 6">CL02T12C19</strain>
    </source>
</reference>
<feature type="chain" id="PRO_5003724280" description="Pectate lyase" evidence="4">
    <location>
        <begin position="20"/>
        <end position="458"/>
    </location>
</feature>
<dbReference type="HOGENOM" id="CLU_016764_2_0_10"/>
<dbReference type="InterPro" id="IPR011050">
    <property type="entry name" value="Pectin_lyase_fold/virulence"/>
</dbReference>
<keyword evidence="4" id="KW-0732">Signal</keyword>